<protein>
    <submittedName>
        <fullName evidence="2">Kinase-like protein</fullName>
    </submittedName>
</protein>
<dbReference type="PANTHER" id="PTHR44329">
    <property type="entry name" value="SERINE/THREONINE-PROTEIN KINASE TNNI3K-RELATED"/>
    <property type="match status" value="1"/>
</dbReference>
<dbReference type="GO" id="GO:0005524">
    <property type="term" value="F:ATP binding"/>
    <property type="evidence" value="ECO:0007669"/>
    <property type="project" value="InterPro"/>
</dbReference>
<reference evidence="2 3" key="1">
    <citation type="journal article" date="2016" name="Mol. Biol. Evol.">
        <title>Comparative Genomics of Early-Diverging Mushroom-Forming Fungi Provides Insights into the Origins of Lignocellulose Decay Capabilities.</title>
        <authorList>
            <person name="Nagy L.G."/>
            <person name="Riley R."/>
            <person name="Tritt A."/>
            <person name="Adam C."/>
            <person name="Daum C."/>
            <person name="Floudas D."/>
            <person name="Sun H."/>
            <person name="Yadav J.S."/>
            <person name="Pangilinan J."/>
            <person name="Larsson K.H."/>
            <person name="Matsuura K."/>
            <person name="Barry K."/>
            <person name="Labutti K."/>
            <person name="Kuo R."/>
            <person name="Ohm R.A."/>
            <person name="Bhattacharya S.S."/>
            <person name="Shirouzu T."/>
            <person name="Yoshinaga Y."/>
            <person name="Martin F.M."/>
            <person name="Grigoriev I.V."/>
            <person name="Hibbett D.S."/>
        </authorList>
    </citation>
    <scope>NUCLEOTIDE SEQUENCE [LARGE SCALE GENOMIC DNA]</scope>
    <source>
        <strain evidence="2 3">CBS 109695</strain>
    </source>
</reference>
<name>A0A165YUL5_9AGAM</name>
<organism evidence="2 3">
    <name type="scientific">Athelia psychrophila</name>
    <dbReference type="NCBI Taxonomy" id="1759441"/>
    <lineage>
        <taxon>Eukaryota</taxon>
        <taxon>Fungi</taxon>
        <taxon>Dikarya</taxon>
        <taxon>Basidiomycota</taxon>
        <taxon>Agaricomycotina</taxon>
        <taxon>Agaricomycetes</taxon>
        <taxon>Agaricomycetidae</taxon>
        <taxon>Atheliales</taxon>
        <taxon>Atheliaceae</taxon>
        <taxon>Athelia</taxon>
    </lineage>
</organism>
<evidence type="ECO:0000313" key="3">
    <source>
        <dbReference type="Proteomes" id="UP000076532"/>
    </source>
</evidence>
<dbReference type="InterPro" id="IPR001245">
    <property type="entry name" value="Ser-Thr/Tyr_kinase_cat_dom"/>
</dbReference>
<evidence type="ECO:0000313" key="2">
    <source>
        <dbReference type="EMBL" id="KZP09931.1"/>
    </source>
</evidence>
<proteinExistence type="predicted"/>
<dbReference type="STRING" id="436010.A0A165YUL5"/>
<dbReference type="InterPro" id="IPR008266">
    <property type="entry name" value="Tyr_kinase_AS"/>
</dbReference>
<dbReference type="InterPro" id="IPR051681">
    <property type="entry name" value="Ser/Thr_Kinases-Pseudokinases"/>
</dbReference>
<dbReference type="EMBL" id="KV417689">
    <property type="protein sequence ID" value="KZP09931.1"/>
    <property type="molecule type" value="Genomic_DNA"/>
</dbReference>
<sequence>MSLGVSTVGGPGSGSCNSLPHLDPGGCKNHSIPLGDAVRAAHYTLDQCCENTIAKALAECLGENTNVYRHLITGEEAPQITEKIRKYGSPLWISSGSPVTPATNLHLEPDIESDTEQTEVQKKDPSGDSDWFLVAQSTTSEPMDLSGAVVIDRNTSTHGGSYGHVWMGTLKNGKKKTAVAVKAIRLRDDLVDYRRKLPNRLERELLVWHGLSHPNIVPLLGTVTNSSSHFLHNFASPAMISPWMNNGNLIRYLELRSKSLTVTDRLRLLCNVASGLEYLHSQLGGIVHGDLTGANILIDDQGKALLVDFGLSSIKVQFVPGTSFWTSTTGGAVRWCAPELLPQMPFDEDTKIVPDVTVACDIFSFGCVMLHTMSGQLPYFNVKLSLAVAMLICSGKRPKRPVEPILTDEYWDLINWCWGKSASARPTAKDVHLCVSRLL</sequence>
<dbReference type="PROSITE" id="PS50011">
    <property type="entry name" value="PROTEIN_KINASE_DOM"/>
    <property type="match status" value="1"/>
</dbReference>
<evidence type="ECO:0000259" key="1">
    <source>
        <dbReference type="PROSITE" id="PS50011"/>
    </source>
</evidence>
<dbReference type="InterPro" id="IPR000719">
    <property type="entry name" value="Prot_kinase_dom"/>
</dbReference>
<gene>
    <name evidence="2" type="ORF">FIBSPDRAFT_963505</name>
</gene>
<dbReference type="Pfam" id="PF07714">
    <property type="entry name" value="PK_Tyr_Ser-Thr"/>
    <property type="match status" value="1"/>
</dbReference>
<dbReference type="GO" id="GO:0004674">
    <property type="term" value="F:protein serine/threonine kinase activity"/>
    <property type="evidence" value="ECO:0007669"/>
    <property type="project" value="TreeGrafter"/>
</dbReference>
<dbReference type="AlphaFoldDB" id="A0A165YUL5"/>
<keyword evidence="3" id="KW-1185">Reference proteome</keyword>
<dbReference type="OrthoDB" id="4062651at2759"/>
<dbReference type="SUPFAM" id="SSF56112">
    <property type="entry name" value="Protein kinase-like (PK-like)"/>
    <property type="match status" value="1"/>
</dbReference>
<accession>A0A165YUL5</accession>
<dbReference type="InterPro" id="IPR011009">
    <property type="entry name" value="Kinase-like_dom_sf"/>
</dbReference>
<dbReference type="PROSITE" id="PS00109">
    <property type="entry name" value="PROTEIN_KINASE_TYR"/>
    <property type="match status" value="1"/>
</dbReference>
<dbReference type="Gene3D" id="1.10.510.10">
    <property type="entry name" value="Transferase(Phosphotransferase) domain 1"/>
    <property type="match status" value="1"/>
</dbReference>
<dbReference type="Proteomes" id="UP000076532">
    <property type="component" value="Unassembled WGS sequence"/>
</dbReference>
<feature type="domain" description="Protein kinase" evidence="1">
    <location>
        <begin position="151"/>
        <end position="435"/>
    </location>
</feature>
<dbReference type="PANTHER" id="PTHR44329:SF214">
    <property type="entry name" value="PROTEIN KINASE DOMAIN-CONTAINING PROTEIN"/>
    <property type="match status" value="1"/>
</dbReference>